<evidence type="ECO:0000256" key="1">
    <source>
        <dbReference type="ARBA" id="ARBA00004123"/>
    </source>
</evidence>
<dbReference type="AlphaFoldDB" id="A0A553NK63"/>
<gene>
    <name evidence="6" type="ORF">DNTS_029337</name>
</gene>
<evidence type="ECO:0000256" key="3">
    <source>
        <dbReference type="SAM" id="MobiDB-lite"/>
    </source>
</evidence>
<feature type="compositionally biased region" description="Polar residues" evidence="3">
    <location>
        <begin position="1120"/>
        <end position="1135"/>
    </location>
</feature>
<feature type="region of interest" description="Disordered" evidence="3">
    <location>
        <begin position="1120"/>
        <end position="1140"/>
    </location>
</feature>
<dbReference type="InterPro" id="IPR036322">
    <property type="entry name" value="WD40_repeat_dom_sf"/>
</dbReference>
<evidence type="ECO:0000256" key="2">
    <source>
        <dbReference type="ARBA" id="ARBA00023242"/>
    </source>
</evidence>
<evidence type="ECO:0008006" key="8">
    <source>
        <dbReference type="Google" id="ProtNLM"/>
    </source>
</evidence>
<evidence type="ECO:0000259" key="5">
    <source>
        <dbReference type="Pfam" id="PF16687"/>
    </source>
</evidence>
<dbReference type="Pfam" id="PF16687">
    <property type="entry name" value="ELYS-bb"/>
    <property type="match status" value="1"/>
</dbReference>
<dbReference type="SUPFAM" id="SSF50978">
    <property type="entry name" value="WD40 repeat-like"/>
    <property type="match status" value="1"/>
</dbReference>
<comment type="subcellular location">
    <subcellularLocation>
        <location evidence="1">Nucleus</location>
    </subcellularLocation>
</comment>
<comment type="caution">
    <text evidence="6">The sequence shown here is derived from an EMBL/GenBank/DDBJ whole genome shotgun (WGS) entry which is preliminary data.</text>
</comment>
<keyword evidence="2" id="KW-0539">Nucleus</keyword>
<dbReference type="InterPro" id="IPR025151">
    <property type="entry name" value="ELYS_dom"/>
</dbReference>
<feature type="compositionally biased region" description="Low complexity" evidence="3">
    <location>
        <begin position="1022"/>
        <end position="1034"/>
    </location>
</feature>
<proteinExistence type="predicted"/>
<organism evidence="6 7">
    <name type="scientific">Danionella cerebrum</name>
    <dbReference type="NCBI Taxonomy" id="2873325"/>
    <lineage>
        <taxon>Eukaryota</taxon>
        <taxon>Metazoa</taxon>
        <taxon>Chordata</taxon>
        <taxon>Craniata</taxon>
        <taxon>Vertebrata</taxon>
        <taxon>Euteleostomi</taxon>
        <taxon>Actinopterygii</taxon>
        <taxon>Neopterygii</taxon>
        <taxon>Teleostei</taxon>
        <taxon>Ostariophysi</taxon>
        <taxon>Cypriniformes</taxon>
        <taxon>Danionidae</taxon>
        <taxon>Danioninae</taxon>
        <taxon>Danionella</taxon>
    </lineage>
</organism>
<name>A0A553NK63_9TELE</name>
<evidence type="ECO:0000259" key="4">
    <source>
        <dbReference type="Pfam" id="PF13934"/>
    </source>
</evidence>
<dbReference type="GO" id="GO:0005634">
    <property type="term" value="C:nucleus"/>
    <property type="evidence" value="ECO:0007669"/>
    <property type="project" value="UniProtKB-SubCell"/>
</dbReference>
<sequence>MRDLAAQVTGGLLRFPEVTIDALGEDEVTLDSVLRGKFTVGKSGLAWLACGPQLEVVHAVTGERFSAYRFSGVSENPPTVLTMSDFCWLKRTGLLIGLQEAEGSMLCLYDLGISRVVKAVVIPGRITAIEPLVSYGGASASTQHLHQSLRWFFGVAAVVTDIGHVLLVDLCLDDLSCSQSELEASDLEVVNKSPSEIPRLREGVTQQGRHLCLQLNSPSGMAVTALQYIHRTNQLAVGFSDGNLQLWNMKTLKKEYHSQLEGGRVPVYAFTFQEPENDPRNCCYLWAVQSAQNLEGDVVSLHLLQLAFGERKCLSSGKIIYEGLEYCEERYSQDLNGAAFPLRAQATNTRLISCQTIEKFRHHHDRDDSLNEVASPDTSVSVFTWQVKSFGQGRPSTFIAVFDINRWYHAQMPDSLRAGESLRNCPYLAVWTLDCVMEMPSVCALLDIVIHERSLSRGLPYTSPPPEQFFNPTTYNFGKTFLYGSCLLNSGIVHFSCSGYQKETLTYLKHVAPSLGNSISNGYSRCLMSGLVSSRLADVQPSSLSQEEQFDAILCTAVETSSLGLVTGCIKQWTSEGAPLFDSTANFIDPQTLQLLQNSQRLLANLSTIFHCLLNEAQELTQKGLIGLMNKCMVSSLISQYAQVVLWFCRTGLLPEGSDEDDVIQMARPFYGHSIIKNYYTAQREELQRRAKDKWCGDCLMIDGLVSYCGERLTELWKRDSGGTGQYPPPSLHALLDIFLLENVEESAKHAIVIYLLLDVMYSMPNKRGALVESFPTAFAIPIGLVKLVQGLWLLDHHDHESSLELLLHPATTQSVWNWQHERVLHALMCQQKESIALRYLHVMKPPCHTTSQAKLCLSVLLHNRCIVEAWSLLRQHSNKLNMEEECLERFLQSTGGFQNRELLMVHYLQQANYVPALQLNQALKLNTAADWDPKMKERSNTRNSILNQYGKVLPRVQRKLAIDRAKPYQHPATLHREVKRPQPLSTVAKRSVSESVMTRAAFINNVLSKIEEVYVNKNATPESSPLKSPKSSETQVPSRLPSTPDLSEAFVGTPINMLTKRMSRTPARSIASWAAPKSSSKAPELSLLHTPQVVKRARALASGPVLSAFTPQSILRSSLRPTPVATPSASSARSITPPLRTKENRITFIEEDESLEVSKESIHWADEKRD</sequence>
<dbReference type="EMBL" id="SRMA01026897">
    <property type="protein sequence ID" value="TRY65777.1"/>
    <property type="molecule type" value="Genomic_DNA"/>
</dbReference>
<evidence type="ECO:0000313" key="7">
    <source>
        <dbReference type="Proteomes" id="UP000316079"/>
    </source>
</evidence>
<dbReference type="Proteomes" id="UP000316079">
    <property type="component" value="Unassembled WGS sequence"/>
</dbReference>
<feature type="compositionally biased region" description="Polar residues" evidence="3">
    <location>
        <begin position="1035"/>
        <end position="1046"/>
    </location>
</feature>
<dbReference type="InterPro" id="IPR052620">
    <property type="entry name" value="ELYS/MEL-28_NucAsmblyFactor"/>
</dbReference>
<dbReference type="Pfam" id="PF13934">
    <property type="entry name" value="ELYS"/>
    <property type="match status" value="1"/>
</dbReference>
<dbReference type="PANTHER" id="PTHR21583">
    <property type="entry name" value="ELYS PROTEIN"/>
    <property type="match status" value="1"/>
</dbReference>
<reference evidence="6 7" key="1">
    <citation type="journal article" date="2019" name="Sci. Data">
        <title>Hybrid genome assembly and annotation of Danionella translucida.</title>
        <authorList>
            <person name="Kadobianskyi M."/>
            <person name="Schulze L."/>
            <person name="Schuelke M."/>
            <person name="Judkewitz B."/>
        </authorList>
    </citation>
    <scope>NUCLEOTIDE SEQUENCE [LARGE SCALE GENOMIC DNA]</scope>
    <source>
        <strain evidence="6 7">Bolton</strain>
    </source>
</reference>
<feature type="domain" description="ELYS-like" evidence="4">
    <location>
        <begin position="699"/>
        <end position="894"/>
    </location>
</feature>
<protein>
    <recommendedName>
        <fullName evidence="8">ELYS beta-propeller domain-containing protein</fullName>
    </recommendedName>
</protein>
<dbReference type="STRING" id="623744.A0A553NK63"/>
<feature type="region of interest" description="Disordered" evidence="3">
    <location>
        <begin position="1021"/>
        <end position="1049"/>
    </location>
</feature>
<dbReference type="PANTHER" id="PTHR21583:SF8">
    <property type="entry name" value="PROTEIN ELYS"/>
    <property type="match status" value="1"/>
</dbReference>
<dbReference type="OrthoDB" id="20729at2759"/>
<evidence type="ECO:0000313" key="6">
    <source>
        <dbReference type="EMBL" id="TRY65777.1"/>
    </source>
</evidence>
<feature type="domain" description="ELYS beta-propeller" evidence="5">
    <location>
        <begin position="1"/>
        <end position="494"/>
    </location>
</feature>
<accession>A0A553NK63</accession>
<keyword evidence="7" id="KW-1185">Reference proteome</keyword>
<dbReference type="InterPro" id="IPR032040">
    <property type="entry name" value="ELYS-bb"/>
</dbReference>